<dbReference type="AlphaFoldDB" id="A0A2S0KF12"/>
<dbReference type="KEGG" id="git:C6V83_08205"/>
<reference evidence="1 2" key="1">
    <citation type="submission" date="2018-03" db="EMBL/GenBank/DDBJ databases">
        <title>Characteristics and genome of n-alkane degrading marine bacteria Gordonia iterans isolated from crude oil contaminated in Tae-an, South Korea.</title>
        <authorList>
            <person name="Lee S.-S."/>
            <person name="Kim H."/>
        </authorList>
    </citation>
    <scope>NUCLEOTIDE SEQUENCE [LARGE SCALE GENOMIC DNA]</scope>
    <source>
        <strain evidence="1 2">Co17</strain>
    </source>
</reference>
<sequence>MINLRLVPAIALRTFEQFSAAGLLDPRPPVPSHGFGTAAPGCVSFPESWTPDVIARRTDDMLAGTPQPLWYSIYDRRIAFRRYDGLWLMILTHSPEPIRGADRAAQVIAVFPHDSGPAITPPRHSVAGRYERIFTQALEAFDDLHNSRATEFSGVAVWLCHSGLIAEALVWLLLCQKHFPAHFGEDTWAALHAMAVAGIFDDCPGFDALTHIETQWALQYPATWGLASRARRHSQPIIVEHSRLPGSDEITRVCRQWMEGALPSHVRAHPETRVTAGPRTTSKLTVVLTLPRGRAALEVLGDLEGRHNGLTVTAIEHAAHPGDRLAGLILALALSELLGGDRGYVTFPESFVAEVDRPRLLRAETSTSDLARLVLLDVDARGRTHTDDLAGD</sequence>
<protein>
    <submittedName>
        <fullName evidence="1">Uncharacterized protein</fullName>
    </submittedName>
</protein>
<proteinExistence type="predicted"/>
<accession>A0A2S0KF12</accession>
<organism evidence="1 2">
    <name type="scientific">Gordonia iterans</name>
    <dbReference type="NCBI Taxonomy" id="1004901"/>
    <lineage>
        <taxon>Bacteria</taxon>
        <taxon>Bacillati</taxon>
        <taxon>Actinomycetota</taxon>
        <taxon>Actinomycetes</taxon>
        <taxon>Mycobacteriales</taxon>
        <taxon>Gordoniaceae</taxon>
        <taxon>Gordonia</taxon>
    </lineage>
</organism>
<dbReference type="RefSeq" id="WP_105941982.1">
    <property type="nucleotide sequence ID" value="NZ_CP027433.1"/>
</dbReference>
<name>A0A2S0KF12_9ACTN</name>
<dbReference type="EMBL" id="CP027433">
    <property type="protein sequence ID" value="AVM00254.1"/>
    <property type="molecule type" value="Genomic_DNA"/>
</dbReference>
<dbReference type="Proteomes" id="UP000239814">
    <property type="component" value="Chromosome"/>
</dbReference>
<evidence type="ECO:0000313" key="2">
    <source>
        <dbReference type="Proteomes" id="UP000239814"/>
    </source>
</evidence>
<evidence type="ECO:0000313" key="1">
    <source>
        <dbReference type="EMBL" id="AVM00254.1"/>
    </source>
</evidence>
<keyword evidence="2" id="KW-1185">Reference proteome</keyword>
<dbReference type="OrthoDB" id="10017872at2"/>
<gene>
    <name evidence="1" type="ORF">C6V83_08205</name>
</gene>